<sequence length="266" mass="30280">MRYLETFVAYFLAIVWVIPLVWIVLNTFQPNNISSFSLIGGNWTLENIKTVWEGAPFAQYYLNTFIIVTGILFVQFITITLAAYAFARLNFFGKNIIFLIFLIQIMIPADVLISPNYLILRDLSLLDTKLGIMIPHFASAIGIFILRQTFKSIPYELEESAKMDGCSLLRIIWHVYVPLAKPTFLAFSLISVSYHWNNFLWPLIITSSVENRPLTVGLAIFAMSADTGAQWATVSAATFMVIFPLVLAFFIFQKQFISSFMHSGIR</sequence>
<evidence type="ECO:0000256" key="3">
    <source>
        <dbReference type="ARBA" id="ARBA00022475"/>
    </source>
</evidence>
<evidence type="ECO:0000256" key="2">
    <source>
        <dbReference type="ARBA" id="ARBA00022448"/>
    </source>
</evidence>
<comment type="similarity">
    <text evidence="7">Belongs to the binding-protein-dependent transport system permease family.</text>
</comment>
<keyword evidence="2 7" id="KW-0813">Transport</keyword>
<feature type="transmembrane region" description="Helical" evidence="7">
    <location>
        <begin position="130"/>
        <end position="150"/>
    </location>
</feature>
<dbReference type="CDD" id="cd06261">
    <property type="entry name" value="TM_PBP2"/>
    <property type="match status" value="1"/>
</dbReference>
<feature type="transmembrane region" description="Helical" evidence="7">
    <location>
        <begin position="96"/>
        <end position="118"/>
    </location>
</feature>
<dbReference type="InterPro" id="IPR000515">
    <property type="entry name" value="MetI-like"/>
</dbReference>
<evidence type="ECO:0000256" key="7">
    <source>
        <dbReference type="RuleBase" id="RU363032"/>
    </source>
</evidence>
<feature type="transmembrane region" description="Helical" evidence="7">
    <location>
        <begin position="231"/>
        <end position="252"/>
    </location>
</feature>
<accession>A0A2V3WB11</accession>
<dbReference type="GO" id="GO:0005886">
    <property type="term" value="C:plasma membrane"/>
    <property type="evidence" value="ECO:0007669"/>
    <property type="project" value="UniProtKB-SubCell"/>
</dbReference>
<evidence type="ECO:0000259" key="8">
    <source>
        <dbReference type="PROSITE" id="PS50928"/>
    </source>
</evidence>
<feature type="transmembrane region" description="Helical" evidence="7">
    <location>
        <begin position="171"/>
        <end position="194"/>
    </location>
</feature>
<gene>
    <name evidence="9" type="ORF">DFR56_101101</name>
</gene>
<dbReference type="InterPro" id="IPR035906">
    <property type="entry name" value="MetI-like_sf"/>
</dbReference>
<dbReference type="Pfam" id="PF00528">
    <property type="entry name" value="BPD_transp_1"/>
    <property type="match status" value="1"/>
</dbReference>
<keyword evidence="5 7" id="KW-1133">Transmembrane helix</keyword>
<protein>
    <submittedName>
        <fullName evidence="9">Carbohydrate ABC transporter membrane protein 2 (CUT1 family)</fullName>
    </submittedName>
</protein>
<comment type="subcellular location">
    <subcellularLocation>
        <location evidence="1 7">Cell membrane</location>
        <topology evidence="1 7">Multi-pass membrane protein</topology>
    </subcellularLocation>
</comment>
<proteinExistence type="inferred from homology"/>
<dbReference type="Proteomes" id="UP000247978">
    <property type="component" value="Unassembled WGS sequence"/>
</dbReference>
<reference evidence="9 10" key="1">
    <citation type="submission" date="2018-05" db="EMBL/GenBank/DDBJ databases">
        <title>Genomic Encyclopedia of Type Strains, Phase IV (KMG-IV): sequencing the most valuable type-strain genomes for metagenomic binning, comparative biology and taxonomic classification.</title>
        <authorList>
            <person name="Goeker M."/>
        </authorList>
    </citation>
    <scope>NUCLEOTIDE SEQUENCE [LARGE SCALE GENOMIC DNA]</scope>
    <source>
        <strain evidence="9 10">DSM 28556</strain>
    </source>
</reference>
<dbReference type="Gene3D" id="1.10.3720.10">
    <property type="entry name" value="MetI-like"/>
    <property type="match status" value="1"/>
</dbReference>
<dbReference type="PROSITE" id="PS50928">
    <property type="entry name" value="ABC_TM1"/>
    <property type="match status" value="1"/>
</dbReference>
<dbReference type="PANTHER" id="PTHR43744:SF3">
    <property type="entry name" value="LACTOSE TRANSPORT SYSTEM PERMEASE PROTEIN LACG"/>
    <property type="match status" value="1"/>
</dbReference>
<feature type="transmembrane region" description="Helical" evidence="7">
    <location>
        <begin position="7"/>
        <end position="25"/>
    </location>
</feature>
<keyword evidence="10" id="KW-1185">Reference proteome</keyword>
<dbReference type="EMBL" id="QJJQ01000001">
    <property type="protein sequence ID" value="PXW90191.1"/>
    <property type="molecule type" value="Genomic_DNA"/>
</dbReference>
<keyword evidence="3" id="KW-1003">Cell membrane</keyword>
<dbReference type="RefSeq" id="WP_110393468.1">
    <property type="nucleotide sequence ID" value="NZ_JADIJL010000002.1"/>
</dbReference>
<evidence type="ECO:0000313" key="9">
    <source>
        <dbReference type="EMBL" id="PXW90191.1"/>
    </source>
</evidence>
<evidence type="ECO:0000256" key="5">
    <source>
        <dbReference type="ARBA" id="ARBA00022989"/>
    </source>
</evidence>
<feature type="domain" description="ABC transmembrane type-1" evidence="8">
    <location>
        <begin position="61"/>
        <end position="252"/>
    </location>
</feature>
<dbReference type="PANTHER" id="PTHR43744">
    <property type="entry name" value="ABC TRANSPORTER PERMEASE PROTEIN MG189-RELATED-RELATED"/>
    <property type="match status" value="1"/>
</dbReference>
<dbReference type="SUPFAM" id="SSF161098">
    <property type="entry name" value="MetI-like"/>
    <property type="match status" value="1"/>
</dbReference>
<evidence type="ECO:0000313" key="10">
    <source>
        <dbReference type="Proteomes" id="UP000247978"/>
    </source>
</evidence>
<keyword evidence="6 7" id="KW-0472">Membrane</keyword>
<dbReference type="AlphaFoldDB" id="A0A2V3WB11"/>
<evidence type="ECO:0000256" key="6">
    <source>
        <dbReference type="ARBA" id="ARBA00023136"/>
    </source>
</evidence>
<dbReference type="GO" id="GO:0055085">
    <property type="term" value="P:transmembrane transport"/>
    <property type="evidence" value="ECO:0007669"/>
    <property type="project" value="InterPro"/>
</dbReference>
<comment type="caution">
    <text evidence="9">The sequence shown here is derived from an EMBL/GenBank/DDBJ whole genome shotgun (WGS) entry which is preliminary data.</text>
</comment>
<evidence type="ECO:0000256" key="1">
    <source>
        <dbReference type="ARBA" id="ARBA00004651"/>
    </source>
</evidence>
<organism evidence="9 10">
    <name type="scientific">Pseudogracilibacillus auburnensis</name>
    <dbReference type="NCBI Taxonomy" id="1494959"/>
    <lineage>
        <taxon>Bacteria</taxon>
        <taxon>Bacillati</taxon>
        <taxon>Bacillota</taxon>
        <taxon>Bacilli</taxon>
        <taxon>Bacillales</taxon>
        <taxon>Bacillaceae</taxon>
        <taxon>Pseudogracilibacillus</taxon>
    </lineage>
</organism>
<dbReference type="OrthoDB" id="9771544at2"/>
<feature type="transmembrane region" description="Helical" evidence="7">
    <location>
        <begin position="60"/>
        <end position="84"/>
    </location>
</feature>
<name>A0A2V3WB11_9BACI</name>
<keyword evidence="4 7" id="KW-0812">Transmembrane</keyword>
<evidence type="ECO:0000256" key="4">
    <source>
        <dbReference type="ARBA" id="ARBA00022692"/>
    </source>
</evidence>